<proteinExistence type="predicted"/>
<dbReference type="RefSeq" id="WP_098240833.1">
    <property type="nucleotide sequence ID" value="NZ_CP022685.1"/>
</dbReference>
<evidence type="ECO:0000313" key="1">
    <source>
        <dbReference type="EMBL" id="ATL25773.1"/>
    </source>
</evidence>
<evidence type="ECO:0008006" key="3">
    <source>
        <dbReference type="Google" id="ProtNLM"/>
    </source>
</evidence>
<dbReference type="Gene3D" id="2.60.120.620">
    <property type="entry name" value="q2cbj1_9rhob like domain"/>
    <property type="match status" value="1"/>
</dbReference>
<gene>
    <name evidence="1" type="ORF">KY5_0755c</name>
</gene>
<dbReference type="InterPro" id="IPR008775">
    <property type="entry name" value="Phytyl_CoA_dOase-like"/>
</dbReference>
<reference evidence="1 2" key="1">
    <citation type="submission" date="2017-08" db="EMBL/GenBank/DDBJ databases">
        <title>Complete Genome Sequence of Streptomyces formicae KY5, the formicamycin producer.</title>
        <authorList>
            <person name="Holmes N.A."/>
            <person name="Devine R."/>
            <person name="Qin Z."/>
            <person name="Seipke R.F."/>
            <person name="Wilkinson B."/>
            <person name="Hutchings M.I."/>
        </authorList>
    </citation>
    <scope>NUCLEOTIDE SEQUENCE [LARGE SCALE GENOMIC DNA]</scope>
    <source>
        <strain evidence="1 2">KY5</strain>
    </source>
</reference>
<dbReference type="KEGG" id="sfk:KY5_0755c"/>
<protein>
    <recommendedName>
        <fullName evidence="3">Phytanoyl-CoA dioxygenase</fullName>
    </recommendedName>
</protein>
<dbReference type="Pfam" id="PF05721">
    <property type="entry name" value="PhyH"/>
    <property type="match status" value="1"/>
</dbReference>
<accession>A0A291Q2L8</accession>
<evidence type="ECO:0000313" key="2">
    <source>
        <dbReference type="Proteomes" id="UP000221011"/>
    </source>
</evidence>
<dbReference type="AlphaFoldDB" id="A0A291Q2L8"/>
<dbReference type="GO" id="GO:0016706">
    <property type="term" value="F:2-oxoglutarate-dependent dioxygenase activity"/>
    <property type="evidence" value="ECO:0007669"/>
    <property type="project" value="UniProtKB-ARBA"/>
</dbReference>
<dbReference type="Proteomes" id="UP000221011">
    <property type="component" value="Chromosome"/>
</dbReference>
<dbReference type="EMBL" id="CP022685">
    <property type="protein sequence ID" value="ATL25773.1"/>
    <property type="molecule type" value="Genomic_DNA"/>
</dbReference>
<dbReference type="SUPFAM" id="SSF51197">
    <property type="entry name" value="Clavaminate synthase-like"/>
    <property type="match status" value="1"/>
</dbReference>
<sequence>MPAADRYLHRAPSDRPYFSSDGETYLAQTQLRDLDKTRELRVLSEEDFAFWQTYGYVVVKQAIPAAAAKDLLDFTWEFQGLDRERPETWYEEREYRSDLDRELHIYGFVEAYHHQLIWDSRQTQRVYDAFVDVWDCEELWVTLDRLNLNPPNVKNRDRGLIAPTERGFDINLHWDVDTTLGVLPQRVQGIIALDDTSAELGGFQCCPELFRQFDRWKALQPDDRDPIRPAIDRSELPVVRPELEAGDLLIWNGLLAHGVAPNTSGSGVRAVQYLSMMPALESHETLRRSRVESWRDLSTPDWNATLVGDPFKHESERYGTAALTDLGAKLLGLKSWNGQPFDEPIGEDACAESA</sequence>
<dbReference type="PANTHER" id="PTHR31630:SF6">
    <property type="entry name" value="PHYTANOYL-COA DIOXYGENASE-RELATED"/>
    <property type="match status" value="1"/>
</dbReference>
<keyword evidence="2" id="KW-1185">Reference proteome</keyword>
<name>A0A291Q2L8_9ACTN</name>
<dbReference type="PANTHER" id="PTHR31630">
    <property type="entry name" value="PHYTANOYL-COA DIOXYGENASE-RELATED-RELATED"/>
    <property type="match status" value="1"/>
</dbReference>
<organism evidence="1 2">
    <name type="scientific">Streptomyces formicae</name>
    <dbReference type="NCBI Taxonomy" id="1616117"/>
    <lineage>
        <taxon>Bacteria</taxon>
        <taxon>Bacillati</taxon>
        <taxon>Actinomycetota</taxon>
        <taxon>Actinomycetes</taxon>
        <taxon>Kitasatosporales</taxon>
        <taxon>Streptomycetaceae</taxon>
        <taxon>Streptomyces</taxon>
    </lineage>
</organism>